<dbReference type="EMBL" id="JACHHG010000009">
    <property type="protein sequence ID" value="MBB6099143.1"/>
    <property type="molecule type" value="Genomic_DNA"/>
</dbReference>
<name>A0A841I1M4_9DEIO</name>
<comment type="caution">
    <text evidence="1">The sequence shown here is derived from an EMBL/GenBank/DDBJ whole genome shotgun (WGS) entry which is preliminary data.</text>
</comment>
<organism evidence="1 2">
    <name type="scientific">Deinobacterium chartae</name>
    <dbReference type="NCBI Taxonomy" id="521158"/>
    <lineage>
        <taxon>Bacteria</taxon>
        <taxon>Thermotogati</taxon>
        <taxon>Deinococcota</taxon>
        <taxon>Deinococci</taxon>
        <taxon>Deinococcales</taxon>
        <taxon>Deinococcaceae</taxon>
        <taxon>Deinobacterium</taxon>
    </lineage>
</organism>
<dbReference type="Gene3D" id="3.40.630.30">
    <property type="match status" value="1"/>
</dbReference>
<reference evidence="1 2" key="1">
    <citation type="submission" date="2020-08" db="EMBL/GenBank/DDBJ databases">
        <title>Genomic Encyclopedia of Type Strains, Phase IV (KMG-IV): sequencing the most valuable type-strain genomes for metagenomic binning, comparative biology and taxonomic classification.</title>
        <authorList>
            <person name="Goeker M."/>
        </authorList>
    </citation>
    <scope>NUCLEOTIDE SEQUENCE [LARGE SCALE GENOMIC DNA]</scope>
    <source>
        <strain evidence="1 2">DSM 21458</strain>
    </source>
</reference>
<accession>A0A841I1M4</accession>
<dbReference type="RefSeq" id="WP_183987889.1">
    <property type="nucleotide sequence ID" value="NZ_JACHHG010000009.1"/>
</dbReference>
<keyword evidence="1" id="KW-0808">Transferase</keyword>
<dbReference type="InterPro" id="IPR016181">
    <property type="entry name" value="Acyl_CoA_acyltransferase"/>
</dbReference>
<proteinExistence type="predicted"/>
<dbReference type="GO" id="GO:0016740">
    <property type="term" value="F:transferase activity"/>
    <property type="evidence" value="ECO:0007669"/>
    <property type="project" value="UniProtKB-KW"/>
</dbReference>
<evidence type="ECO:0000313" key="2">
    <source>
        <dbReference type="Proteomes" id="UP000569951"/>
    </source>
</evidence>
<dbReference type="AlphaFoldDB" id="A0A841I1M4"/>
<dbReference type="InterPro" id="IPR018987">
    <property type="entry name" value="DUF1999"/>
</dbReference>
<dbReference type="Pfam" id="PF09390">
    <property type="entry name" value="DUF1999"/>
    <property type="match status" value="1"/>
</dbReference>
<gene>
    <name evidence="1" type="ORF">HNR42_002579</name>
</gene>
<dbReference type="Proteomes" id="UP000569951">
    <property type="component" value="Unassembled WGS sequence"/>
</dbReference>
<dbReference type="SUPFAM" id="SSF55729">
    <property type="entry name" value="Acyl-CoA N-acyltransferases (Nat)"/>
    <property type="match status" value="1"/>
</dbReference>
<keyword evidence="2" id="KW-1185">Reference proteome</keyword>
<protein>
    <submittedName>
        <fullName evidence="1">Putative N-acetyltransferase YhbS</fullName>
    </submittedName>
</protein>
<sequence>MLYRVFNENDYDDLRALDLEVLRFETPGFDALPEREREGRTRTSLAALRFFERSEHSFVAEQDGLLAGAIFAQSVWQGDRPIVLVSRLWVRPGLQDQDPAVALEVARGLLKVCSKSAYDAAIYELHLAVPDELQAAAALEEFRTPGRYAVRYLGSRSETAPGSRLSGE</sequence>
<evidence type="ECO:0000313" key="1">
    <source>
        <dbReference type="EMBL" id="MBB6099143.1"/>
    </source>
</evidence>